<organism evidence="1">
    <name type="scientific">marine sediment metagenome</name>
    <dbReference type="NCBI Taxonomy" id="412755"/>
    <lineage>
        <taxon>unclassified sequences</taxon>
        <taxon>metagenomes</taxon>
        <taxon>ecological metagenomes</taxon>
    </lineage>
</organism>
<proteinExistence type="predicted"/>
<dbReference type="EMBL" id="LAZR01051345">
    <property type="protein sequence ID" value="KKK85358.1"/>
    <property type="molecule type" value="Genomic_DNA"/>
</dbReference>
<comment type="caution">
    <text evidence="1">The sequence shown here is derived from an EMBL/GenBank/DDBJ whole genome shotgun (WGS) entry which is preliminary data.</text>
</comment>
<protein>
    <submittedName>
        <fullName evidence="1">Uncharacterized protein</fullName>
    </submittedName>
</protein>
<gene>
    <name evidence="1" type="ORF">LCGC14_2774060</name>
</gene>
<sequence length="74" mass="8349">MTIPKPVRLTLPHDDAEEAHDHLAGAAPELLITHALAKRLRRAVVECEQCGDPVVMIRDHLRFCSAVCRLKAWR</sequence>
<name>A0A0F8YVA5_9ZZZZ</name>
<evidence type="ECO:0000313" key="1">
    <source>
        <dbReference type="EMBL" id="KKK85358.1"/>
    </source>
</evidence>
<dbReference type="AlphaFoldDB" id="A0A0F8YVA5"/>
<accession>A0A0F8YVA5</accession>
<feature type="non-terminal residue" evidence="1">
    <location>
        <position position="74"/>
    </location>
</feature>
<reference evidence="1" key="1">
    <citation type="journal article" date="2015" name="Nature">
        <title>Complex archaea that bridge the gap between prokaryotes and eukaryotes.</title>
        <authorList>
            <person name="Spang A."/>
            <person name="Saw J.H."/>
            <person name="Jorgensen S.L."/>
            <person name="Zaremba-Niedzwiedzka K."/>
            <person name="Martijn J."/>
            <person name="Lind A.E."/>
            <person name="van Eijk R."/>
            <person name="Schleper C."/>
            <person name="Guy L."/>
            <person name="Ettema T.J."/>
        </authorList>
    </citation>
    <scope>NUCLEOTIDE SEQUENCE</scope>
</reference>